<dbReference type="Gene3D" id="3.40.1000.10">
    <property type="entry name" value="Mog1/PsbP, alpha/beta/alpha sandwich"/>
    <property type="match status" value="1"/>
</dbReference>
<keyword evidence="3" id="KW-1185">Reference proteome</keyword>
<evidence type="ECO:0008006" key="4">
    <source>
        <dbReference type="Google" id="ProtNLM"/>
    </source>
</evidence>
<name>A0A5M6CMH6_9FLAO</name>
<feature type="signal peptide" evidence="1">
    <location>
        <begin position="1"/>
        <end position="18"/>
    </location>
</feature>
<dbReference type="AlphaFoldDB" id="A0A5M6CMH6"/>
<reference evidence="2 3" key="1">
    <citation type="submission" date="2019-09" db="EMBL/GenBank/DDBJ databases">
        <title>Genome sequence and assembly of Flavobacterium sp.</title>
        <authorList>
            <person name="Chhetri G."/>
        </authorList>
    </citation>
    <scope>NUCLEOTIDE SEQUENCE [LARGE SCALE GENOMIC DNA]</scope>
    <source>
        <strain evidence="2 3">SNL9</strain>
    </source>
</reference>
<dbReference type="RefSeq" id="WP_150011848.1">
    <property type="nucleotide sequence ID" value="NZ_VWSG01000004.1"/>
</dbReference>
<dbReference type="Proteomes" id="UP000325141">
    <property type="component" value="Unassembled WGS sequence"/>
</dbReference>
<proteinExistence type="predicted"/>
<protein>
    <recommendedName>
        <fullName evidence="4">DUF1795 domain-containing protein</fullName>
    </recommendedName>
</protein>
<evidence type="ECO:0000256" key="1">
    <source>
        <dbReference type="SAM" id="SignalP"/>
    </source>
</evidence>
<gene>
    <name evidence="2" type="ORF">F0460_07565</name>
</gene>
<feature type="chain" id="PRO_5024316793" description="DUF1795 domain-containing protein" evidence="1">
    <location>
        <begin position="19"/>
        <end position="199"/>
    </location>
</feature>
<accession>A0A5M6CMH6</accession>
<comment type="caution">
    <text evidence="2">The sequence shown here is derived from an EMBL/GenBank/DDBJ whole genome shotgun (WGS) entry which is preliminary data.</text>
</comment>
<dbReference type="EMBL" id="VWSG01000004">
    <property type="protein sequence ID" value="KAA5535630.1"/>
    <property type="molecule type" value="Genomic_DNA"/>
</dbReference>
<keyword evidence="1" id="KW-0732">Signal</keyword>
<evidence type="ECO:0000313" key="2">
    <source>
        <dbReference type="EMBL" id="KAA5535630.1"/>
    </source>
</evidence>
<sequence length="199" mass="23017">MKNIILISLLFVYNICNAQTTFKNERLGFSINQPNKWIVAEEGETVQNLEEHIKLDKATLKKLIDTHKGTYQVVTFFKYPINSRHGVIPTIKIVLKNNGAASFEDFKKSIERSFSGMKDIFPDFKFIEQPTVKYIDGKQCVFAMCDYTLTANNGQEKVKIMVYAVPVNDSFYQITFMDSEKEDNSKLFEKIIESIRIEE</sequence>
<evidence type="ECO:0000313" key="3">
    <source>
        <dbReference type="Proteomes" id="UP000325141"/>
    </source>
</evidence>
<organism evidence="2 3">
    <name type="scientific">Paenimyroides baculatum</name>
    <dbReference type="NCBI Taxonomy" id="2608000"/>
    <lineage>
        <taxon>Bacteria</taxon>
        <taxon>Pseudomonadati</taxon>
        <taxon>Bacteroidota</taxon>
        <taxon>Flavobacteriia</taxon>
        <taxon>Flavobacteriales</taxon>
        <taxon>Flavobacteriaceae</taxon>
        <taxon>Paenimyroides</taxon>
    </lineage>
</organism>